<sequence length="203" mass="22853">MEIVSSKPEGLRARKRQETFERIAETGLRLFSRDGYEATTLDAIAEAAGISRRTIFYYFKSKEEILLDWQMRGFSVSLHKAVLAQPSDKAPVEAVRDALLALSAGFRTQEFIGIDRVLRSSETLKARKQATYGIHEQALHGTLAERWPNPDRSTSLRLVAMASLGAMRIAIEDWIQAGGDQPLDYFLHTAFDELSAEFCKLSR</sequence>
<comment type="caution">
    <text evidence="6">The sequence shown here is derived from an EMBL/GenBank/DDBJ whole genome shotgun (WGS) entry which is preliminary data.</text>
</comment>
<evidence type="ECO:0000256" key="4">
    <source>
        <dbReference type="PROSITE-ProRule" id="PRU00335"/>
    </source>
</evidence>
<dbReference type="AlphaFoldDB" id="A0A840ZRV1"/>
<evidence type="ECO:0000256" key="3">
    <source>
        <dbReference type="ARBA" id="ARBA00023163"/>
    </source>
</evidence>
<keyword evidence="3" id="KW-0804">Transcription</keyword>
<keyword evidence="7" id="KW-1185">Reference proteome</keyword>
<evidence type="ECO:0000259" key="5">
    <source>
        <dbReference type="PROSITE" id="PS50977"/>
    </source>
</evidence>
<dbReference type="InterPro" id="IPR023772">
    <property type="entry name" value="DNA-bd_HTH_TetR-type_CS"/>
</dbReference>
<dbReference type="PANTHER" id="PTHR30055">
    <property type="entry name" value="HTH-TYPE TRANSCRIPTIONAL REGULATOR RUTR"/>
    <property type="match status" value="1"/>
</dbReference>
<dbReference type="Pfam" id="PF00440">
    <property type="entry name" value="TetR_N"/>
    <property type="match status" value="1"/>
</dbReference>
<feature type="DNA-binding region" description="H-T-H motif" evidence="4">
    <location>
        <begin position="40"/>
        <end position="59"/>
    </location>
</feature>
<dbReference type="PROSITE" id="PS50977">
    <property type="entry name" value="HTH_TETR_2"/>
    <property type="match status" value="1"/>
</dbReference>
<dbReference type="EMBL" id="JACHOP010000044">
    <property type="protein sequence ID" value="MBB5760336.1"/>
    <property type="molecule type" value="Genomic_DNA"/>
</dbReference>
<name>A0A840ZRV1_9HYPH</name>
<accession>A0A840ZRV1</accession>
<dbReference type="RefSeq" id="WP_183574217.1">
    <property type="nucleotide sequence ID" value="NZ_JACHOP010000044.1"/>
</dbReference>
<dbReference type="InterPro" id="IPR050109">
    <property type="entry name" value="HTH-type_TetR-like_transc_reg"/>
</dbReference>
<dbReference type="Gene3D" id="1.10.357.10">
    <property type="entry name" value="Tetracycline Repressor, domain 2"/>
    <property type="match status" value="1"/>
</dbReference>
<evidence type="ECO:0000256" key="2">
    <source>
        <dbReference type="ARBA" id="ARBA00023125"/>
    </source>
</evidence>
<dbReference type="Pfam" id="PF17754">
    <property type="entry name" value="TetR_C_14"/>
    <property type="match status" value="1"/>
</dbReference>
<dbReference type="GO" id="GO:0000976">
    <property type="term" value="F:transcription cis-regulatory region binding"/>
    <property type="evidence" value="ECO:0007669"/>
    <property type="project" value="TreeGrafter"/>
</dbReference>
<dbReference type="PROSITE" id="PS01081">
    <property type="entry name" value="HTH_TETR_1"/>
    <property type="match status" value="1"/>
</dbReference>
<dbReference type="InterPro" id="IPR001647">
    <property type="entry name" value="HTH_TetR"/>
</dbReference>
<feature type="domain" description="HTH tetR-type" evidence="5">
    <location>
        <begin position="17"/>
        <end position="77"/>
    </location>
</feature>
<dbReference type="PANTHER" id="PTHR30055:SF238">
    <property type="entry name" value="MYCOFACTOCIN BIOSYNTHESIS TRANSCRIPTIONAL REGULATOR MFTR-RELATED"/>
    <property type="match status" value="1"/>
</dbReference>
<evidence type="ECO:0000313" key="6">
    <source>
        <dbReference type="EMBL" id="MBB5760336.1"/>
    </source>
</evidence>
<dbReference type="InterPro" id="IPR041347">
    <property type="entry name" value="MftR_C"/>
</dbReference>
<evidence type="ECO:0000256" key="1">
    <source>
        <dbReference type="ARBA" id="ARBA00023015"/>
    </source>
</evidence>
<reference evidence="6 7" key="1">
    <citation type="submission" date="2020-08" db="EMBL/GenBank/DDBJ databases">
        <title>Genomic Encyclopedia of Type Strains, Phase IV (KMG-IV): sequencing the most valuable type-strain genomes for metagenomic binning, comparative biology and taxonomic classification.</title>
        <authorList>
            <person name="Goeker M."/>
        </authorList>
    </citation>
    <scope>NUCLEOTIDE SEQUENCE [LARGE SCALE GENOMIC DNA]</scope>
    <source>
        <strain evidence="6 7">DSM 2163</strain>
    </source>
</reference>
<protein>
    <submittedName>
        <fullName evidence="6">AcrR family transcriptional regulator</fullName>
    </submittedName>
</protein>
<keyword evidence="2 4" id="KW-0238">DNA-binding</keyword>
<dbReference type="Proteomes" id="UP000583454">
    <property type="component" value="Unassembled WGS sequence"/>
</dbReference>
<dbReference type="InterPro" id="IPR009057">
    <property type="entry name" value="Homeodomain-like_sf"/>
</dbReference>
<dbReference type="PRINTS" id="PR00455">
    <property type="entry name" value="HTHTETR"/>
</dbReference>
<keyword evidence="1" id="KW-0805">Transcription regulation</keyword>
<gene>
    <name evidence="6" type="ORF">HNR00_005085</name>
</gene>
<organism evidence="6 7">
    <name type="scientific">Methylorubrum rhodinum</name>
    <dbReference type="NCBI Taxonomy" id="29428"/>
    <lineage>
        <taxon>Bacteria</taxon>
        <taxon>Pseudomonadati</taxon>
        <taxon>Pseudomonadota</taxon>
        <taxon>Alphaproteobacteria</taxon>
        <taxon>Hyphomicrobiales</taxon>
        <taxon>Methylobacteriaceae</taxon>
        <taxon>Methylorubrum</taxon>
    </lineage>
</organism>
<evidence type="ECO:0000313" key="7">
    <source>
        <dbReference type="Proteomes" id="UP000583454"/>
    </source>
</evidence>
<dbReference type="GO" id="GO:0003700">
    <property type="term" value="F:DNA-binding transcription factor activity"/>
    <property type="evidence" value="ECO:0007669"/>
    <property type="project" value="TreeGrafter"/>
</dbReference>
<dbReference type="SUPFAM" id="SSF46689">
    <property type="entry name" value="Homeodomain-like"/>
    <property type="match status" value="1"/>
</dbReference>
<proteinExistence type="predicted"/>